<name>A0ABW9RJF1_9BACT</name>
<organism evidence="9 10">
    <name type="scientific">Fulvivirga kasyanovii</name>
    <dbReference type="NCBI Taxonomy" id="396812"/>
    <lineage>
        <taxon>Bacteria</taxon>
        <taxon>Pseudomonadati</taxon>
        <taxon>Bacteroidota</taxon>
        <taxon>Cytophagia</taxon>
        <taxon>Cytophagales</taxon>
        <taxon>Fulvivirgaceae</taxon>
        <taxon>Fulvivirga</taxon>
    </lineage>
</organism>
<evidence type="ECO:0000256" key="6">
    <source>
        <dbReference type="SAM" id="Phobius"/>
    </source>
</evidence>
<feature type="transmembrane region" description="Helical" evidence="6">
    <location>
        <begin position="287"/>
        <end position="308"/>
    </location>
</feature>
<protein>
    <submittedName>
        <fullName evidence="9">ABC transporter permease</fullName>
    </submittedName>
</protein>
<dbReference type="InterPro" id="IPR003838">
    <property type="entry name" value="ABC3_permease_C"/>
</dbReference>
<dbReference type="Pfam" id="PF12704">
    <property type="entry name" value="MacB_PCD"/>
    <property type="match status" value="1"/>
</dbReference>
<dbReference type="Pfam" id="PF02687">
    <property type="entry name" value="FtsX"/>
    <property type="match status" value="1"/>
</dbReference>
<keyword evidence="4 6" id="KW-1133">Transmembrane helix</keyword>
<feature type="transmembrane region" description="Helical" evidence="6">
    <location>
        <begin position="12"/>
        <end position="36"/>
    </location>
</feature>
<dbReference type="RefSeq" id="WP_155169603.1">
    <property type="nucleotide sequence ID" value="NZ_BAAAFL010000068.1"/>
</dbReference>
<dbReference type="PANTHER" id="PTHR43738:SF2">
    <property type="entry name" value="ABC TRANSPORTER PERMEASE"/>
    <property type="match status" value="1"/>
</dbReference>
<evidence type="ECO:0000256" key="2">
    <source>
        <dbReference type="ARBA" id="ARBA00022475"/>
    </source>
</evidence>
<evidence type="ECO:0000313" key="9">
    <source>
        <dbReference type="EMBL" id="MTI24055.1"/>
    </source>
</evidence>
<comment type="caution">
    <text evidence="9">The sequence shown here is derived from an EMBL/GenBank/DDBJ whole genome shotgun (WGS) entry which is preliminary data.</text>
</comment>
<feature type="domain" description="MacB-like periplasmic core" evidence="8">
    <location>
        <begin position="18"/>
        <end position="199"/>
    </location>
</feature>
<sequence length="413" mass="45557">MDIFRLSLKNIIARPLSSVLSLVLLTVGVGIISLLLQVNQHVRRQMDNNLNGIDMVIGAKGSPLQLILSAVYHVDMPTGNISLAEAEKLRHHPLIASGIPLSYGDSFEGYRIVGTNHDYPKNYKAKPVSGILWKQPFDVTLGAAVAAKLQLKPGDTFTGTHGLGEGGEGHDEHPYRVVGIFGYTHSVLDNLILTSLESVWEVHDHEGEGHHAHEDGALHPEHAGEHQEEEEADREITAMLLTFRNPLGMVQLPRLVNERTSMQAAVPAYELNRLFGLMGVGIDTLNAIAMAIIAIAGLSMFISLWNSLKDRKYEMALMRTYGASRWQVVWVVLQEAVLLTWIGFICGLIFSRAGLSILSSYTQTSYHYELSGWQFLPEEWMLLLIATGIGLVAAFIPAIQTFYINISKTLADA</sequence>
<proteinExistence type="predicted"/>
<accession>A0ABW9RJF1</accession>
<feature type="domain" description="ABC3 transporter permease C-terminal" evidence="7">
    <location>
        <begin position="287"/>
        <end position="405"/>
    </location>
</feature>
<dbReference type="InterPro" id="IPR025857">
    <property type="entry name" value="MacB_PCD"/>
</dbReference>
<dbReference type="InterPro" id="IPR051125">
    <property type="entry name" value="ABC-4/HrtB_transporter"/>
</dbReference>
<dbReference type="EMBL" id="SMLW01000357">
    <property type="protein sequence ID" value="MTI24055.1"/>
    <property type="molecule type" value="Genomic_DNA"/>
</dbReference>
<keyword evidence="10" id="KW-1185">Reference proteome</keyword>
<keyword evidence="3 6" id="KW-0812">Transmembrane</keyword>
<evidence type="ECO:0000256" key="5">
    <source>
        <dbReference type="ARBA" id="ARBA00023136"/>
    </source>
</evidence>
<keyword evidence="2" id="KW-1003">Cell membrane</keyword>
<evidence type="ECO:0000256" key="1">
    <source>
        <dbReference type="ARBA" id="ARBA00004651"/>
    </source>
</evidence>
<feature type="transmembrane region" description="Helical" evidence="6">
    <location>
        <begin position="328"/>
        <end position="350"/>
    </location>
</feature>
<evidence type="ECO:0000259" key="8">
    <source>
        <dbReference type="Pfam" id="PF12704"/>
    </source>
</evidence>
<evidence type="ECO:0000256" key="3">
    <source>
        <dbReference type="ARBA" id="ARBA00022692"/>
    </source>
</evidence>
<gene>
    <name evidence="9" type="ORF">E1163_03760</name>
</gene>
<keyword evidence="5 6" id="KW-0472">Membrane</keyword>
<evidence type="ECO:0000256" key="4">
    <source>
        <dbReference type="ARBA" id="ARBA00022989"/>
    </source>
</evidence>
<evidence type="ECO:0000313" key="10">
    <source>
        <dbReference type="Proteomes" id="UP000798808"/>
    </source>
</evidence>
<evidence type="ECO:0000259" key="7">
    <source>
        <dbReference type="Pfam" id="PF02687"/>
    </source>
</evidence>
<feature type="transmembrane region" description="Helical" evidence="6">
    <location>
        <begin position="380"/>
        <end position="399"/>
    </location>
</feature>
<dbReference type="PANTHER" id="PTHR43738">
    <property type="entry name" value="ABC TRANSPORTER, MEMBRANE PROTEIN"/>
    <property type="match status" value="1"/>
</dbReference>
<reference evidence="9 10" key="1">
    <citation type="submission" date="2019-02" db="EMBL/GenBank/DDBJ databases">
        <authorList>
            <person name="Goldberg S.R."/>
            <person name="Haltli B.A."/>
            <person name="Correa H."/>
            <person name="Russell K.G."/>
        </authorList>
    </citation>
    <scope>NUCLEOTIDE SEQUENCE [LARGE SCALE GENOMIC DNA]</scope>
    <source>
        <strain evidence="9 10">JCM 16186</strain>
    </source>
</reference>
<dbReference type="Proteomes" id="UP000798808">
    <property type="component" value="Unassembled WGS sequence"/>
</dbReference>
<comment type="subcellular location">
    <subcellularLocation>
        <location evidence="1">Cell membrane</location>
        <topology evidence="1">Multi-pass membrane protein</topology>
    </subcellularLocation>
</comment>